<dbReference type="EMBL" id="JACJVR010000097">
    <property type="protein sequence ID" value="MBB6694601.1"/>
    <property type="molecule type" value="Genomic_DNA"/>
</dbReference>
<dbReference type="PANTHER" id="PTHR43489">
    <property type="entry name" value="ISOMERASE"/>
    <property type="match status" value="1"/>
</dbReference>
<keyword evidence="6" id="KW-1185">Reference proteome</keyword>
<dbReference type="PANTHER" id="PTHR43489:SF3">
    <property type="entry name" value="XYLOSE ISOMERASE DOMAIN PROTEIN TIM BARREL"/>
    <property type="match status" value="1"/>
</dbReference>
<organism evidence="5 6">
    <name type="scientific">Cohnella xylanilytica</name>
    <dbReference type="NCBI Taxonomy" id="557555"/>
    <lineage>
        <taxon>Bacteria</taxon>
        <taxon>Bacillati</taxon>
        <taxon>Bacillota</taxon>
        <taxon>Bacilli</taxon>
        <taxon>Bacillales</taxon>
        <taxon>Paenibacillaceae</taxon>
        <taxon>Cohnella</taxon>
    </lineage>
</organism>
<comment type="similarity">
    <text evidence="2">Belongs to the hyi family.</text>
</comment>
<dbReference type="Pfam" id="PF01261">
    <property type="entry name" value="AP_endonuc_2"/>
    <property type="match status" value="1"/>
</dbReference>
<evidence type="ECO:0000256" key="1">
    <source>
        <dbReference type="ARBA" id="ARBA00023235"/>
    </source>
</evidence>
<dbReference type="GO" id="GO:0016853">
    <property type="term" value="F:isomerase activity"/>
    <property type="evidence" value="ECO:0007669"/>
    <property type="project" value="UniProtKB-KW"/>
</dbReference>
<feature type="active site" description="Proton donor/acceptor" evidence="3">
    <location>
        <position position="134"/>
    </location>
</feature>
<reference evidence="5 6" key="1">
    <citation type="submission" date="2020-08" db="EMBL/GenBank/DDBJ databases">
        <title>Cohnella phylogeny.</title>
        <authorList>
            <person name="Dunlap C."/>
        </authorList>
    </citation>
    <scope>NUCLEOTIDE SEQUENCE [LARGE SCALE GENOMIC DNA]</scope>
    <source>
        <strain evidence="5 6">DSM 25239</strain>
    </source>
</reference>
<dbReference type="InterPro" id="IPR036237">
    <property type="entry name" value="Xyl_isomerase-like_sf"/>
</dbReference>
<keyword evidence="1 2" id="KW-0413">Isomerase</keyword>
<sequence length="252" mass="27753">MRLSVCIDAVYRGIPPAEAMKLAKEAGYEAVEFWSWWDKDLEAIREAQLACGLKVATFCTKFVSLVDPARRGEYLEGLKLSIEAAKRLDCDRLITQTGNDIPGTPREAQRQHMIEGLRECAPLLEDAGVTLLVEPLNVAVDHPGYFLSSSEEAFGIVREAGSPNVKVLYDIYHQQITEGDLVRTMKANLPLIGHLHAAGHPGRHELHLGEINYPYVFAALKEAGYDGFVGLEYFGVGDVAEGLKRALDMAAL</sequence>
<proteinExistence type="inferred from homology"/>
<evidence type="ECO:0000256" key="3">
    <source>
        <dbReference type="PIRSR" id="PIRSR006241-50"/>
    </source>
</evidence>
<evidence type="ECO:0000256" key="2">
    <source>
        <dbReference type="PIRNR" id="PIRNR006241"/>
    </source>
</evidence>
<dbReference type="PIRSF" id="PIRSF006241">
    <property type="entry name" value="HyI"/>
    <property type="match status" value="1"/>
</dbReference>
<dbReference type="InterPro" id="IPR050417">
    <property type="entry name" value="Sugar_Epim/Isomerase"/>
</dbReference>
<dbReference type="AlphaFoldDB" id="A0A841U9D0"/>
<dbReference type="Gene3D" id="3.20.20.150">
    <property type="entry name" value="Divalent-metal-dependent TIM barrel enzymes"/>
    <property type="match status" value="1"/>
</dbReference>
<comment type="caution">
    <text evidence="5">The sequence shown here is derived from an EMBL/GenBank/DDBJ whole genome shotgun (WGS) entry which is preliminary data.</text>
</comment>
<feature type="active site" description="Proton donor/acceptor" evidence="3">
    <location>
        <position position="232"/>
    </location>
</feature>
<dbReference type="SUPFAM" id="SSF51658">
    <property type="entry name" value="Xylose isomerase-like"/>
    <property type="match status" value="1"/>
</dbReference>
<accession>A0A841U9D0</accession>
<evidence type="ECO:0000259" key="4">
    <source>
        <dbReference type="Pfam" id="PF01261"/>
    </source>
</evidence>
<feature type="domain" description="Xylose isomerase-like TIM barrel" evidence="4">
    <location>
        <begin position="21"/>
        <end position="248"/>
    </location>
</feature>
<evidence type="ECO:0000313" key="5">
    <source>
        <dbReference type="EMBL" id="MBB6694601.1"/>
    </source>
</evidence>
<protein>
    <submittedName>
        <fullName evidence="5">TIM barrel protein</fullName>
    </submittedName>
</protein>
<evidence type="ECO:0000313" key="6">
    <source>
        <dbReference type="Proteomes" id="UP000553776"/>
    </source>
</evidence>
<dbReference type="Proteomes" id="UP000553776">
    <property type="component" value="Unassembled WGS sequence"/>
</dbReference>
<gene>
    <name evidence="5" type="ORF">H7B90_24700</name>
</gene>
<dbReference type="InterPro" id="IPR026040">
    <property type="entry name" value="HyI-like"/>
</dbReference>
<dbReference type="RefSeq" id="WP_185138560.1">
    <property type="nucleotide sequence ID" value="NZ_JACJVR010000097.1"/>
</dbReference>
<dbReference type="InterPro" id="IPR013022">
    <property type="entry name" value="Xyl_isomerase-like_TIM-brl"/>
</dbReference>
<name>A0A841U9D0_9BACL</name>